<comment type="caution">
    <text evidence="2">The sequence shown here is derived from an EMBL/GenBank/DDBJ whole genome shotgun (WGS) entry which is preliminary data.</text>
</comment>
<feature type="repeat" description="TPR" evidence="1">
    <location>
        <begin position="152"/>
        <end position="185"/>
    </location>
</feature>
<evidence type="ECO:0000313" key="2">
    <source>
        <dbReference type="EMBL" id="KIE04133.1"/>
    </source>
</evidence>
<evidence type="ECO:0000256" key="1">
    <source>
        <dbReference type="PROSITE-ProRule" id="PRU00339"/>
    </source>
</evidence>
<keyword evidence="1" id="KW-0802">TPR repeat</keyword>
<protein>
    <submittedName>
        <fullName evidence="2">Uncharacterized protein</fullName>
    </submittedName>
</protein>
<dbReference type="PANTHER" id="PTHR12558">
    <property type="entry name" value="CELL DIVISION CYCLE 16,23,27"/>
    <property type="match status" value="1"/>
</dbReference>
<gene>
    <name evidence="2" type="ORF">NF27_JF00110</name>
</gene>
<evidence type="ECO:0000313" key="3">
    <source>
        <dbReference type="Proteomes" id="UP000031258"/>
    </source>
</evidence>
<dbReference type="EMBL" id="JSWE01000223">
    <property type="protein sequence ID" value="KIE04133.1"/>
    <property type="molecule type" value="Genomic_DNA"/>
</dbReference>
<dbReference type="AlphaFoldDB" id="A0A0C1QIU9"/>
<proteinExistence type="predicted"/>
<organism evidence="2 3">
    <name type="scientific">Candidatus Jidaibacter acanthamoebae</name>
    <dbReference type="NCBI Taxonomy" id="86105"/>
    <lineage>
        <taxon>Bacteria</taxon>
        <taxon>Pseudomonadati</taxon>
        <taxon>Pseudomonadota</taxon>
        <taxon>Alphaproteobacteria</taxon>
        <taxon>Rickettsiales</taxon>
        <taxon>Candidatus Midichloriaceae</taxon>
        <taxon>Candidatus Jidaibacter</taxon>
    </lineage>
</organism>
<dbReference type="Pfam" id="PF13424">
    <property type="entry name" value="TPR_12"/>
    <property type="match status" value="1"/>
</dbReference>
<dbReference type="Pfam" id="PF00515">
    <property type="entry name" value="TPR_1"/>
    <property type="match status" value="1"/>
</dbReference>
<reference evidence="2 3" key="1">
    <citation type="submission" date="2014-11" db="EMBL/GenBank/DDBJ databases">
        <title>A Rickettsiales Symbiont of Amoebae With Ancient Features.</title>
        <authorList>
            <person name="Schulz F."/>
            <person name="Martijn J."/>
            <person name="Wascher F."/>
            <person name="Kostanjsek R."/>
            <person name="Ettema T.J."/>
            <person name="Horn M."/>
        </authorList>
    </citation>
    <scope>NUCLEOTIDE SEQUENCE [LARGE SCALE GENOMIC DNA]</scope>
    <source>
        <strain evidence="2 3">UWC36</strain>
    </source>
</reference>
<dbReference type="Proteomes" id="UP000031258">
    <property type="component" value="Unassembled WGS sequence"/>
</dbReference>
<dbReference type="SUPFAM" id="SSF48452">
    <property type="entry name" value="TPR-like"/>
    <property type="match status" value="1"/>
</dbReference>
<dbReference type="PANTHER" id="PTHR12558:SF13">
    <property type="entry name" value="CELL DIVISION CYCLE PROTEIN 27 HOMOLOG"/>
    <property type="match status" value="1"/>
</dbReference>
<feature type="repeat" description="TPR" evidence="1">
    <location>
        <begin position="219"/>
        <end position="252"/>
    </location>
</feature>
<dbReference type="Gene3D" id="1.25.40.10">
    <property type="entry name" value="Tetratricopeptide repeat domain"/>
    <property type="match status" value="2"/>
</dbReference>
<dbReference type="SMART" id="SM00028">
    <property type="entry name" value="TPR"/>
    <property type="match status" value="4"/>
</dbReference>
<keyword evidence="3" id="KW-1185">Reference proteome</keyword>
<dbReference type="InterPro" id="IPR019734">
    <property type="entry name" value="TPR_rpt"/>
</dbReference>
<dbReference type="PROSITE" id="PS50005">
    <property type="entry name" value="TPR"/>
    <property type="match status" value="2"/>
</dbReference>
<dbReference type="PROSITE" id="PS50293">
    <property type="entry name" value="TPR_REGION"/>
    <property type="match status" value="2"/>
</dbReference>
<dbReference type="InterPro" id="IPR011990">
    <property type="entry name" value="TPR-like_helical_dom_sf"/>
</dbReference>
<sequence>MMLYKYKKLVLLLLYILGILFPYLAFSSQDIKKVADNKASKVIIEPNNIPKNTNKNLTEQDLIHTIAEAIKPPIPTKEGVEINYGFTPAVPVNLGGNASKSTNLNIKIENQLTAELPLVEIINKGYRAALAGHYESAIFLYKKALVHDSDNINILYSLGIMYHKLRQFKEAKYYYKEVLKLKPDQPKALHNFLAVIAEESPEKGLQELMLLNKANPNYSPVLAQIGMIYARQGEYDKAESYLRKAMIISPQEILYKYNIAVMYDKIGKYKPALKLYKEIIEAGDSGEALPQSLNIIKQRARFLTTKGNG</sequence>
<accession>A0A0C1QIU9</accession>
<name>A0A0C1QIU9_9RICK</name>
<dbReference type="STRING" id="86105.NF27_JF00110"/>